<evidence type="ECO:0000256" key="1">
    <source>
        <dbReference type="ARBA" id="ARBA00000085"/>
    </source>
</evidence>
<evidence type="ECO:0000259" key="6">
    <source>
        <dbReference type="PROSITE" id="PS50109"/>
    </source>
</evidence>
<dbReference type="Pfam" id="PF02518">
    <property type="entry name" value="HATPase_c"/>
    <property type="match status" value="1"/>
</dbReference>
<dbReference type="PANTHER" id="PTHR43065:SF48">
    <property type="entry name" value="HISTIDINE KINASE"/>
    <property type="match status" value="1"/>
</dbReference>
<dbReference type="PANTHER" id="PTHR43065">
    <property type="entry name" value="SENSOR HISTIDINE KINASE"/>
    <property type="match status" value="1"/>
</dbReference>
<dbReference type="InterPro" id="IPR036890">
    <property type="entry name" value="HATPase_C_sf"/>
</dbReference>
<dbReference type="SUPFAM" id="SSF55874">
    <property type="entry name" value="ATPase domain of HSP90 chaperone/DNA topoisomerase II/histidine kinase"/>
    <property type="match status" value="1"/>
</dbReference>
<feature type="coiled-coil region" evidence="4">
    <location>
        <begin position="318"/>
        <end position="345"/>
    </location>
</feature>
<keyword evidence="5" id="KW-0472">Membrane</keyword>
<evidence type="ECO:0000256" key="4">
    <source>
        <dbReference type="SAM" id="Coils"/>
    </source>
</evidence>
<keyword evidence="4" id="KW-0175">Coiled coil</keyword>
<dbReference type="EC" id="2.7.13.3" evidence="2"/>
<accession>A0A7C3I5H7</accession>
<keyword evidence="3" id="KW-0597">Phosphoprotein</keyword>
<protein>
    <recommendedName>
        <fullName evidence="2">histidine kinase</fullName>
        <ecNumber evidence="2">2.7.13.3</ecNumber>
    </recommendedName>
</protein>
<feature type="transmembrane region" description="Helical" evidence="5">
    <location>
        <begin position="248"/>
        <end position="269"/>
    </location>
</feature>
<evidence type="ECO:0000313" key="7">
    <source>
        <dbReference type="EMBL" id="HFH30318.1"/>
    </source>
</evidence>
<dbReference type="InterPro" id="IPR003594">
    <property type="entry name" value="HATPase_dom"/>
</dbReference>
<dbReference type="CDD" id="cd00082">
    <property type="entry name" value="HisKA"/>
    <property type="match status" value="1"/>
</dbReference>
<proteinExistence type="predicted"/>
<dbReference type="EMBL" id="DSVL01000383">
    <property type="protein sequence ID" value="HFH30318.1"/>
    <property type="molecule type" value="Genomic_DNA"/>
</dbReference>
<dbReference type="Gene3D" id="1.10.287.130">
    <property type="match status" value="1"/>
</dbReference>
<dbReference type="InterPro" id="IPR004358">
    <property type="entry name" value="Sig_transdc_His_kin-like_C"/>
</dbReference>
<dbReference type="GO" id="GO:0000155">
    <property type="term" value="F:phosphorelay sensor kinase activity"/>
    <property type="evidence" value="ECO:0007669"/>
    <property type="project" value="InterPro"/>
</dbReference>
<evidence type="ECO:0000256" key="5">
    <source>
        <dbReference type="SAM" id="Phobius"/>
    </source>
</evidence>
<keyword evidence="5" id="KW-0812">Transmembrane</keyword>
<keyword evidence="5" id="KW-1133">Transmembrane helix</keyword>
<feature type="domain" description="Histidine kinase" evidence="6">
    <location>
        <begin position="361"/>
        <end position="660"/>
    </location>
</feature>
<dbReference type="AlphaFoldDB" id="A0A7C3I5H7"/>
<dbReference type="PRINTS" id="PR00344">
    <property type="entry name" value="BCTRLSENSOR"/>
</dbReference>
<dbReference type="SUPFAM" id="SSF47384">
    <property type="entry name" value="Homodimeric domain of signal transducing histidine kinase"/>
    <property type="match status" value="1"/>
</dbReference>
<feature type="transmembrane region" description="Helical" evidence="5">
    <location>
        <begin position="9"/>
        <end position="33"/>
    </location>
</feature>
<keyword evidence="7" id="KW-0808">Transferase</keyword>
<name>A0A7C3I5H7_9SPIR</name>
<dbReference type="InterPro" id="IPR036097">
    <property type="entry name" value="HisK_dim/P_sf"/>
</dbReference>
<keyword evidence="7" id="KW-0418">Kinase</keyword>
<dbReference type="PROSITE" id="PS50109">
    <property type="entry name" value="HIS_KIN"/>
    <property type="match status" value="1"/>
</dbReference>
<comment type="caution">
    <text evidence="7">The sequence shown here is derived from an EMBL/GenBank/DDBJ whole genome shotgun (WGS) entry which is preliminary data.</text>
</comment>
<evidence type="ECO:0000256" key="3">
    <source>
        <dbReference type="ARBA" id="ARBA00022553"/>
    </source>
</evidence>
<dbReference type="Gene3D" id="3.30.565.10">
    <property type="entry name" value="Histidine kinase-like ATPase, C-terminal domain"/>
    <property type="match status" value="1"/>
</dbReference>
<organism evidence="7">
    <name type="scientific">Gracilinema caldarium</name>
    <dbReference type="NCBI Taxonomy" id="215591"/>
    <lineage>
        <taxon>Bacteria</taxon>
        <taxon>Pseudomonadati</taxon>
        <taxon>Spirochaetota</taxon>
        <taxon>Spirochaetia</taxon>
        <taxon>Spirochaetales</taxon>
        <taxon>Breznakiellaceae</taxon>
        <taxon>Gracilinema</taxon>
    </lineage>
</organism>
<sequence>MKKAQSLRLYLLTLEIITIVLGILFIFGSYNFIQQKITNDFANRRRSELSGIEMIFYAKLQQAMTKLEILADSENFQGAQFISEFSDIYLISHNTISQFIKKNPSSALFIGFRFSDTFANFFSHAYFSTVRRSAVFYAPEDEKPSLYLSIPTAKGLLVGRIQIDSINNDIVRLVQFDGSIVIITNSDGIPYSSIGGNLPSLILNQPNGSSINITNKEFVLNRLSSIWLSSDIMLLTPTNQVQFFNNQIQVLAILSLMALIGILLLRFFLLHLLFIKPIEVFITDLNRWETNKMLPEVPVTIQGVAEIQLLAQTFYAKANEIARMNEQLEAQVQEMGQQLASALDKVLVSEKLAVLGNLTAGLAHELNTPLGAIISTAETIRNAVIKIKQDLCELLTRSDPEENELFIQLLNASGKAQTGLRQRMTFINSLEASYVAHAEEITDDLVDMEIPLDTPDLDKQIQRLKHAEHIVKTAYYFNILEKDNAIIQSAAERASLTLKALKQWTYEERGNAIPFCIKDEMETILTMYYNRTKYTIQIIREYMDEGWVLANPERLNAVWVNLINNAIQAMEQGGVLTIRIEKLEGETNYVQVQITDTGIGIPDENKPKIFTPFFTTKPRGAGTGIGLDLSKRIIESFLGTISFTSQPGHTTFTVVLPAYEKQ</sequence>
<dbReference type="InterPro" id="IPR005467">
    <property type="entry name" value="His_kinase_dom"/>
</dbReference>
<gene>
    <name evidence="7" type="ORF">ENS59_12565</name>
</gene>
<dbReference type="InterPro" id="IPR003661">
    <property type="entry name" value="HisK_dim/P_dom"/>
</dbReference>
<reference evidence="7" key="1">
    <citation type="journal article" date="2020" name="mSystems">
        <title>Genome- and Community-Level Interaction Insights into Carbon Utilization and Element Cycling Functions of Hydrothermarchaeota in Hydrothermal Sediment.</title>
        <authorList>
            <person name="Zhou Z."/>
            <person name="Liu Y."/>
            <person name="Xu W."/>
            <person name="Pan J."/>
            <person name="Luo Z.H."/>
            <person name="Li M."/>
        </authorList>
    </citation>
    <scope>NUCLEOTIDE SEQUENCE [LARGE SCALE GENOMIC DNA]</scope>
    <source>
        <strain evidence="7">SpSt-503</strain>
    </source>
</reference>
<dbReference type="SMART" id="SM00387">
    <property type="entry name" value="HATPase_c"/>
    <property type="match status" value="1"/>
</dbReference>
<evidence type="ECO:0000256" key="2">
    <source>
        <dbReference type="ARBA" id="ARBA00012438"/>
    </source>
</evidence>
<comment type="catalytic activity">
    <reaction evidence="1">
        <text>ATP + protein L-histidine = ADP + protein N-phospho-L-histidine.</text>
        <dbReference type="EC" id="2.7.13.3"/>
    </reaction>
</comment>